<evidence type="ECO:0000313" key="9">
    <source>
        <dbReference type="Proteomes" id="UP000050360"/>
    </source>
</evidence>
<dbReference type="SFLD" id="SFLDG01387">
    <property type="entry name" value="BtrN-like_SPASM_domain_contain"/>
    <property type="match status" value="1"/>
</dbReference>
<dbReference type="CDD" id="cd21109">
    <property type="entry name" value="SPASM"/>
    <property type="match status" value="1"/>
</dbReference>
<evidence type="ECO:0000256" key="6">
    <source>
        <dbReference type="ARBA" id="ARBA00023014"/>
    </source>
</evidence>
<dbReference type="SUPFAM" id="SSF102114">
    <property type="entry name" value="Radical SAM enzymes"/>
    <property type="match status" value="1"/>
</dbReference>
<gene>
    <name evidence="8" type="primary">nirJ_4</name>
    <name evidence="8" type="ORF">MPEBLZ_02927</name>
</gene>
<keyword evidence="5" id="KW-0408">Iron</keyword>
<dbReference type="Pfam" id="PF04055">
    <property type="entry name" value="Radical_SAM"/>
    <property type="match status" value="1"/>
</dbReference>
<evidence type="ECO:0000256" key="3">
    <source>
        <dbReference type="ARBA" id="ARBA00022691"/>
    </source>
</evidence>
<dbReference type="PANTHER" id="PTHR11228">
    <property type="entry name" value="RADICAL SAM DOMAIN PROTEIN"/>
    <property type="match status" value="1"/>
</dbReference>
<keyword evidence="2" id="KW-0004">4Fe-4S</keyword>
<dbReference type="AlphaFoldDB" id="A0A0P8C6Z9"/>
<dbReference type="InterPro" id="IPR023885">
    <property type="entry name" value="4Fe4S-binding_SPASM_dom"/>
</dbReference>
<name>A0A0P8C6Z9_9EURY</name>
<evidence type="ECO:0000313" key="8">
    <source>
        <dbReference type="EMBL" id="KPQ42518.1"/>
    </source>
</evidence>
<proteinExistence type="predicted"/>
<dbReference type="InterPro" id="IPR034391">
    <property type="entry name" value="AdoMet-like_SPASM_containing"/>
</dbReference>
<evidence type="ECO:0000256" key="1">
    <source>
        <dbReference type="ARBA" id="ARBA00001966"/>
    </source>
</evidence>
<dbReference type="PROSITE" id="PS01305">
    <property type="entry name" value="MOAA_NIFB_PQQE"/>
    <property type="match status" value="1"/>
</dbReference>
<dbReference type="Pfam" id="PF13186">
    <property type="entry name" value="SPASM"/>
    <property type="match status" value="1"/>
</dbReference>
<dbReference type="GO" id="GO:0003824">
    <property type="term" value="F:catalytic activity"/>
    <property type="evidence" value="ECO:0007669"/>
    <property type="project" value="InterPro"/>
</dbReference>
<dbReference type="GO" id="GO:0046872">
    <property type="term" value="F:metal ion binding"/>
    <property type="evidence" value="ECO:0007669"/>
    <property type="project" value="UniProtKB-KW"/>
</dbReference>
<organism evidence="8 9">
    <name type="scientific">Candidatus Methanoperedens nitratireducens</name>
    <dbReference type="NCBI Taxonomy" id="1392998"/>
    <lineage>
        <taxon>Archaea</taxon>
        <taxon>Methanobacteriati</taxon>
        <taxon>Methanobacteriota</taxon>
        <taxon>Stenosarchaea group</taxon>
        <taxon>Methanomicrobia</taxon>
        <taxon>Methanosarcinales</taxon>
        <taxon>ANME-2 cluster</taxon>
        <taxon>Candidatus Methanoperedentaceae</taxon>
        <taxon>Candidatus Methanoperedens</taxon>
    </lineage>
</organism>
<dbReference type="EMBL" id="LKCM01000227">
    <property type="protein sequence ID" value="KPQ42518.1"/>
    <property type="molecule type" value="Genomic_DNA"/>
</dbReference>
<dbReference type="InterPro" id="IPR013785">
    <property type="entry name" value="Aldolase_TIM"/>
</dbReference>
<dbReference type="GO" id="GO:0051539">
    <property type="term" value="F:4 iron, 4 sulfur cluster binding"/>
    <property type="evidence" value="ECO:0007669"/>
    <property type="project" value="UniProtKB-KW"/>
</dbReference>
<dbReference type="CDD" id="cd01335">
    <property type="entry name" value="Radical_SAM"/>
    <property type="match status" value="1"/>
</dbReference>
<comment type="cofactor">
    <cofactor evidence="1">
        <name>[4Fe-4S] cluster</name>
        <dbReference type="ChEBI" id="CHEBI:49883"/>
    </cofactor>
</comment>
<dbReference type="SFLD" id="SFLDS00029">
    <property type="entry name" value="Radical_SAM"/>
    <property type="match status" value="1"/>
</dbReference>
<reference evidence="8 9" key="1">
    <citation type="submission" date="2015-09" db="EMBL/GenBank/DDBJ databases">
        <title>A metagenomics-based metabolic model of nitrate-dependent anaerobic oxidation of methane by Methanoperedens-like archaea.</title>
        <authorList>
            <person name="Arshad A."/>
            <person name="Speth D.R."/>
            <person name="De Graaf R.M."/>
            <person name="Op Den Camp H.J."/>
            <person name="Jetten M.S."/>
            <person name="Welte C.U."/>
        </authorList>
    </citation>
    <scope>NUCLEOTIDE SEQUENCE [LARGE SCALE GENOMIC DNA]</scope>
</reference>
<dbReference type="InterPro" id="IPR050377">
    <property type="entry name" value="Radical_SAM_PqqE_MftC-like"/>
</dbReference>
<evidence type="ECO:0000256" key="5">
    <source>
        <dbReference type="ARBA" id="ARBA00023004"/>
    </source>
</evidence>
<dbReference type="InterPro" id="IPR000385">
    <property type="entry name" value="MoaA_NifB_PqqE_Fe-S-bd_CS"/>
</dbReference>
<dbReference type="Gene3D" id="3.20.20.70">
    <property type="entry name" value="Aldolase class I"/>
    <property type="match status" value="1"/>
</dbReference>
<feature type="domain" description="Radical SAM core" evidence="7">
    <location>
        <begin position="25"/>
        <end position="242"/>
    </location>
</feature>
<evidence type="ECO:0000259" key="7">
    <source>
        <dbReference type="PROSITE" id="PS51918"/>
    </source>
</evidence>
<dbReference type="SFLD" id="SFLDG01067">
    <property type="entry name" value="SPASM/twitch_domain_containing"/>
    <property type="match status" value="1"/>
</dbReference>
<accession>A0A0P8C6Z9</accession>
<keyword evidence="3" id="KW-0949">S-adenosyl-L-methionine</keyword>
<dbReference type="PANTHER" id="PTHR11228:SF34">
    <property type="entry name" value="TUNGSTEN-CONTAINING ALDEHYDE FERREDOXIN OXIDOREDUCTASE COFACTOR MODIFYING PROTEIN"/>
    <property type="match status" value="1"/>
</dbReference>
<dbReference type="PROSITE" id="PS51918">
    <property type="entry name" value="RADICAL_SAM"/>
    <property type="match status" value="1"/>
</dbReference>
<dbReference type="Proteomes" id="UP000050360">
    <property type="component" value="Unassembled WGS sequence"/>
</dbReference>
<dbReference type="InterPro" id="IPR007197">
    <property type="entry name" value="rSAM"/>
</dbReference>
<evidence type="ECO:0000256" key="4">
    <source>
        <dbReference type="ARBA" id="ARBA00022723"/>
    </source>
</evidence>
<protein>
    <submittedName>
        <fullName evidence="8">Heme biosynthesis protein</fullName>
    </submittedName>
</protein>
<dbReference type="InterPro" id="IPR058240">
    <property type="entry name" value="rSAM_sf"/>
</dbReference>
<keyword evidence="4" id="KW-0479">Metal-binding</keyword>
<sequence length="332" mass="38942">MKNIVRKIGHIKKYIYYNQNRTELSFYPDRLYLELTNHCNFQCIMCPNGRGLMKRERGFIDYRLCKNIIDEMASHVDTIVLHSWGESLLHPRIFDIIKYCGNYGVRTEFSTNTSLLNEDIDKKIIDSGLSMIYLCIDGVTKETYESIRKNGDYEKSVKNVEDFLKIKRATQSKKPFVNLQTVIMKETNSDIENFKKKWSIEGVDKINLKPLDTWGGQISEINQLNINERNEVIEANNRPHCPNLWYHAYIYWDGTLVCCERDFDAVYPLGNVKDGVMKIWNGPGMQELRRKHINSDLEDVPSCRNCNECRWWKPAIFSSWGNIPQDKKKEKA</sequence>
<keyword evidence="6" id="KW-0411">Iron-sulfur</keyword>
<comment type="caution">
    <text evidence="8">The sequence shown here is derived from an EMBL/GenBank/DDBJ whole genome shotgun (WGS) entry which is preliminary data.</text>
</comment>
<evidence type="ECO:0000256" key="2">
    <source>
        <dbReference type="ARBA" id="ARBA00022485"/>
    </source>
</evidence>